<sequence>MSSPSHPTTPLAELEDARSSSQQARGGQIYPSLLSCTAASGGPSSSLAVARLPLPELTPPRRVFLGAGELGGGALGVVAADEELAVLTELHDEADTVGSPQPHVLHVIAASGDVPEAGGILPLACRRRRCRWMPSLTARKRVAVHNADGLNGERRSMERERSS</sequence>
<keyword evidence="3" id="KW-1185">Reference proteome</keyword>
<proteinExistence type="predicted"/>
<gene>
    <name evidence="2" type="ORF">E2562_029148</name>
</gene>
<reference evidence="2 3" key="1">
    <citation type="submission" date="2019-11" db="EMBL/GenBank/DDBJ databases">
        <title>Whole genome sequence of Oryza granulata.</title>
        <authorList>
            <person name="Li W."/>
        </authorList>
    </citation>
    <scope>NUCLEOTIDE SEQUENCE [LARGE SCALE GENOMIC DNA]</scope>
    <source>
        <strain evidence="3">cv. Menghai</strain>
        <tissue evidence="2">Leaf</tissue>
    </source>
</reference>
<comment type="caution">
    <text evidence="2">The sequence shown here is derived from an EMBL/GenBank/DDBJ whole genome shotgun (WGS) entry which is preliminary data.</text>
</comment>
<dbReference type="EMBL" id="SPHZ02000005">
    <property type="protein sequence ID" value="KAF0919292.1"/>
    <property type="molecule type" value="Genomic_DNA"/>
</dbReference>
<name>A0A6G1E479_9ORYZ</name>
<dbReference type="AlphaFoldDB" id="A0A6G1E479"/>
<evidence type="ECO:0000256" key="1">
    <source>
        <dbReference type="SAM" id="MobiDB-lite"/>
    </source>
</evidence>
<feature type="region of interest" description="Disordered" evidence="1">
    <location>
        <begin position="1"/>
        <end position="26"/>
    </location>
</feature>
<organism evidence="2 3">
    <name type="scientific">Oryza meyeriana var. granulata</name>
    <dbReference type="NCBI Taxonomy" id="110450"/>
    <lineage>
        <taxon>Eukaryota</taxon>
        <taxon>Viridiplantae</taxon>
        <taxon>Streptophyta</taxon>
        <taxon>Embryophyta</taxon>
        <taxon>Tracheophyta</taxon>
        <taxon>Spermatophyta</taxon>
        <taxon>Magnoliopsida</taxon>
        <taxon>Liliopsida</taxon>
        <taxon>Poales</taxon>
        <taxon>Poaceae</taxon>
        <taxon>BOP clade</taxon>
        <taxon>Oryzoideae</taxon>
        <taxon>Oryzeae</taxon>
        <taxon>Oryzinae</taxon>
        <taxon>Oryza</taxon>
        <taxon>Oryza meyeriana</taxon>
    </lineage>
</organism>
<evidence type="ECO:0000313" key="2">
    <source>
        <dbReference type="EMBL" id="KAF0919292.1"/>
    </source>
</evidence>
<protein>
    <submittedName>
        <fullName evidence="2">Uncharacterized protein</fullName>
    </submittedName>
</protein>
<accession>A0A6G1E479</accession>
<dbReference type="Proteomes" id="UP000479710">
    <property type="component" value="Unassembled WGS sequence"/>
</dbReference>
<evidence type="ECO:0000313" key="3">
    <source>
        <dbReference type="Proteomes" id="UP000479710"/>
    </source>
</evidence>